<evidence type="ECO:0000256" key="1">
    <source>
        <dbReference type="SAM" id="MobiDB-lite"/>
    </source>
</evidence>
<dbReference type="AlphaFoldDB" id="A0A4Z2H779"/>
<accession>A0A4Z2H779</accession>
<dbReference type="Proteomes" id="UP000314294">
    <property type="component" value="Unassembled WGS sequence"/>
</dbReference>
<evidence type="ECO:0000313" key="3">
    <source>
        <dbReference type="Proteomes" id="UP000314294"/>
    </source>
</evidence>
<protein>
    <submittedName>
        <fullName evidence="2">Uncharacterized protein</fullName>
    </submittedName>
</protein>
<feature type="compositionally biased region" description="Basic residues" evidence="1">
    <location>
        <begin position="1"/>
        <end position="12"/>
    </location>
</feature>
<feature type="region of interest" description="Disordered" evidence="1">
    <location>
        <begin position="1"/>
        <end position="22"/>
    </location>
</feature>
<keyword evidence="3" id="KW-1185">Reference proteome</keyword>
<evidence type="ECO:0000313" key="2">
    <source>
        <dbReference type="EMBL" id="TNN61788.1"/>
    </source>
</evidence>
<gene>
    <name evidence="2" type="ORF">EYF80_028010</name>
</gene>
<dbReference type="EMBL" id="SRLO01000308">
    <property type="protein sequence ID" value="TNN61788.1"/>
    <property type="molecule type" value="Genomic_DNA"/>
</dbReference>
<organism evidence="2 3">
    <name type="scientific">Liparis tanakae</name>
    <name type="common">Tanaka's snailfish</name>
    <dbReference type="NCBI Taxonomy" id="230148"/>
    <lineage>
        <taxon>Eukaryota</taxon>
        <taxon>Metazoa</taxon>
        <taxon>Chordata</taxon>
        <taxon>Craniata</taxon>
        <taxon>Vertebrata</taxon>
        <taxon>Euteleostomi</taxon>
        <taxon>Actinopterygii</taxon>
        <taxon>Neopterygii</taxon>
        <taxon>Teleostei</taxon>
        <taxon>Neoteleostei</taxon>
        <taxon>Acanthomorphata</taxon>
        <taxon>Eupercaria</taxon>
        <taxon>Perciformes</taxon>
        <taxon>Cottioidei</taxon>
        <taxon>Cottales</taxon>
        <taxon>Liparidae</taxon>
        <taxon>Liparis</taxon>
    </lineage>
</organism>
<name>A0A4Z2H779_9TELE</name>
<sequence length="73" mass="8246">MDNKLRHNRAAQHVHIPPSPGKLCYHQDSEGERLTVAVIGVSAARRTPVSAAETSDGLRNDRVPMTMMRLWRR</sequence>
<comment type="caution">
    <text evidence="2">The sequence shown here is derived from an EMBL/GenBank/DDBJ whole genome shotgun (WGS) entry which is preliminary data.</text>
</comment>
<reference evidence="2 3" key="1">
    <citation type="submission" date="2019-03" db="EMBL/GenBank/DDBJ databases">
        <title>First draft genome of Liparis tanakae, snailfish: a comprehensive survey of snailfish specific genes.</title>
        <authorList>
            <person name="Kim W."/>
            <person name="Song I."/>
            <person name="Jeong J.-H."/>
            <person name="Kim D."/>
            <person name="Kim S."/>
            <person name="Ryu S."/>
            <person name="Song J.Y."/>
            <person name="Lee S.K."/>
        </authorList>
    </citation>
    <scope>NUCLEOTIDE SEQUENCE [LARGE SCALE GENOMIC DNA]</scope>
    <source>
        <tissue evidence="2">Muscle</tissue>
    </source>
</reference>
<proteinExistence type="predicted"/>